<reference evidence="6 7" key="1">
    <citation type="submission" date="2023-08" db="EMBL/GenBank/DDBJ databases">
        <title>A Necator americanus chromosomal reference genome.</title>
        <authorList>
            <person name="Ilik V."/>
            <person name="Petrzelkova K.J."/>
            <person name="Pardy F."/>
            <person name="Fuh T."/>
            <person name="Niatou-Singa F.S."/>
            <person name="Gouil Q."/>
            <person name="Baker L."/>
            <person name="Ritchie M.E."/>
            <person name="Jex A.R."/>
            <person name="Gazzola D."/>
            <person name="Li H."/>
            <person name="Toshio Fujiwara R."/>
            <person name="Zhan B."/>
            <person name="Aroian R.V."/>
            <person name="Pafco B."/>
            <person name="Schwarz E.M."/>
        </authorList>
    </citation>
    <scope>NUCLEOTIDE SEQUENCE [LARGE SCALE GENOMIC DNA]</scope>
    <source>
        <strain evidence="6 7">Aroian</strain>
        <tissue evidence="6">Whole animal</tissue>
    </source>
</reference>
<protein>
    <recommendedName>
        <fullName evidence="5">SHSP domain-containing protein</fullName>
    </recommendedName>
</protein>
<dbReference type="InterPro" id="IPR001436">
    <property type="entry name" value="Alpha-crystallin/sHSP_animal"/>
</dbReference>
<dbReference type="InterPro" id="IPR008978">
    <property type="entry name" value="HSP20-like_chaperone"/>
</dbReference>
<comment type="similarity">
    <text evidence="2 3">Belongs to the small heat shock protein (HSP20) family.</text>
</comment>
<dbReference type="Pfam" id="PF00011">
    <property type="entry name" value="HSP20"/>
    <property type="match status" value="1"/>
</dbReference>
<dbReference type="PANTHER" id="PTHR45640">
    <property type="entry name" value="HEAT SHOCK PROTEIN HSP-12.2-RELATED"/>
    <property type="match status" value="1"/>
</dbReference>
<evidence type="ECO:0000259" key="5">
    <source>
        <dbReference type="PROSITE" id="PS01031"/>
    </source>
</evidence>
<feature type="compositionally biased region" description="Low complexity" evidence="4">
    <location>
        <begin position="192"/>
        <end position="205"/>
    </location>
</feature>
<evidence type="ECO:0000256" key="1">
    <source>
        <dbReference type="ARBA" id="ARBA00023016"/>
    </source>
</evidence>
<evidence type="ECO:0000313" key="6">
    <source>
        <dbReference type="EMBL" id="KAK6747621.1"/>
    </source>
</evidence>
<evidence type="ECO:0000256" key="4">
    <source>
        <dbReference type="SAM" id="MobiDB-lite"/>
    </source>
</evidence>
<dbReference type="Gene3D" id="2.60.40.790">
    <property type="match status" value="1"/>
</dbReference>
<dbReference type="PANTHER" id="PTHR45640:SF13">
    <property type="entry name" value="HEAT SHOCK PROTEIN 22-RELATED"/>
    <property type="match status" value="1"/>
</dbReference>
<name>A0ABR1DAV1_NECAM</name>
<sequence length="214" mass="23606">MYSNRITWDVRLTQQIHMTTYNQTSSYNRTYEKKVIEETPRIRIASIPHSSPFTTAHHIMPTTFPSFQTSFGGNVSSFHSTDDSLNVTMDVSQYKPDDLKLSFEIYQTVSVIGQFIVVEAKHPEKQDEFGFIERHFIRKFNLPRGVQPEGVSSNLTSDGTLTIQALPLKPKDGSPARAIPIKIVGASSGTGTAAAAAATGTPTPAQETKVENSK</sequence>
<accession>A0ABR1DAV1</accession>
<dbReference type="SUPFAM" id="SSF49764">
    <property type="entry name" value="HSP20-like chaperones"/>
    <property type="match status" value="1"/>
</dbReference>
<dbReference type="EMBL" id="JAVFWL010000004">
    <property type="protein sequence ID" value="KAK6747621.1"/>
    <property type="molecule type" value="Genomic_DNA"/>
</dbReference>
<comment type="caution">
    <text evidence="6">The sequence shown here is derived from an EMBL/GenBank/DDBJ whole genome shotgun (WGS) entry which is preliminary data.</text>
</comment>
<keyword evidence="1" id="KW-0346">Stress response</keyword>
<organism evidence="6 7">
    <name type="scientific">Necator americanus</name>
    <name type="common">Human hookworm</name>
    <dbReference type="NCBI Taxonomy" id="51031"/>
    <lineage>
        <taxon>Eukaryota</taxon>
        <taxon>Metazoa</taxon>
        <taxon>Ecdysozoa</taxon>
        <taxon>Nematoda</taxon>
        <taxon>Chromadorea</taxon>
        <taxon>Rhabditida</taxon>
        <taxon>Rhabditina</taxon>
        <taxon>Rhabditomorpha</taxon>
        <taxon>Strongyloidea</taxon>
        <taxon>Ancylostomatidae</taxon>
        <taxon>Bunostominae</taxon>
        <taxon>Necator</taxon>
    </lineage>
</organism>
<gene>
    <name evidence="6" type="primary">Necator_chrIV.g13969</name>
    <name evidence="6" type="ORF">RB195_000676</name>
</gene>
<feature type="domain" description="SHSP" evidence="5">
    <location>
        <begin position="66"/>
        <end position="184"/>
    </location>
</feature>
<dbReference type="Proteomes" id="UP001303046">
    <property type="component" value="Unassembled WGS sequence"/>
</dbReference>
<keyword evidence="7" id="KW-1185">Reference proteome</keyword>
<evidence type="ECO:0000256" key="3">
    <source>
        <dbReference type="RuleBase" id="RU003616"/>
    </source>
</evidence>
<feature type="region of interest" description="Disordered" evidence="4">
    <location>
        <begin position="192"/>
        <end position="214"/>
    </location>
</feature>
<dbReference type="CDD" id="cd06526">
    <property type="entry name" value="metazoan_ACD"/>
    <property type="match status" value="1"/>
</dbReference>
<evidence type="ECO:0000313" key="7">
    <source>
        <dbReference type="Proteomes" id="UP001303046"/>
    </source>
</evidence>
<evidence type="ECO:0000256" key="2">
    <source>
        <dbReference type="PROSITE-ProRule" id="PRU00285"/>
    </source>
</evidence>
<dbReference type="PROSITE" id="PS01031">
    <property type="entry name" value="SHSP"/>
    <property type="match status" value="1"/>
</dbReference>
<proteinExistence type="inferred from homology"/>
<dbReference type="InterPro" id="IPR002068">
    <property type="entry name" value="A-crystallin/Hsp20_dom"/>
</dbReference>